<dbReference type="Proteomes" id="UP000681720">
    <property type="component" value="Unassembled WGS sequence"/>
</dbReference>
<dbReference type="Proteomes" id="UP000663834">
    <property type="component" value="Unassembled WGS sequence"/>
</dbReference>
<dbReference type="Proteomes" id="UP000663842">
    <property type="component" value="Unassembled WGS sequence"/>
</dbReference>
<comment type="caution">
    <text evidence="7">The sequence shown here is derived from an EMBL/GenBank/DDBJ whole genome shotgun (WGS) entry which is preliminary data.</text>
</comment>
<keyword evidence="12" id="KW-1185">Reference proteome</keyword>
<sequence length="117" mass="12956">MSFFSNPFATKKTKPRKQVSRNPIKLPADEMYRELGPRCEGIDVRVADKKILFDIETGDWDTAGAESVGGIASSGAAHKVRKQVEILKEENNMLKLKVDVLLNLVAESIAELSPTKK</sequence>
<keyword evidence="1" id="KW-0175">Coiled coil</keyword>
<proteinExistence type="predicted"/>
<evidence type="ECO:0000313" key="10">
    <source>
        <dbReference type="EMBL" id="CAF3837698.1"/>
    </source>
</evidence>
<evidence type="ECO:0000256" key="2">
    <source>
        <dbReference type="SAM" id="MobiDB-lite"/>
    </source>
</evidence>
<dbReference type="OrthoDB" id="2145765at2759"/>
<dbReference type="EMBL" id="CAJNOW010000036">
    <property type="protein sequence ID" value="CAF1215413.1"/>
    <property type="molecule type" value="Genomic_DNA"/>
</dbReference>
<evidence type="ECO:0000256" key="1">
    <source>
        <dbReference type="SAM" id="Coils"/>
    </source>
</evidence>
<name>A0A818W984_9BILA</name>
<feature type="region of interest" description="Disordered" evidence="2">
    <location>
        <begin position="1"/>
        <end position="25"/>
    </location>
</feature>
<dbReference type="Proteomes" id="UP000663824">
    <property type="component" value="Unassembled WGS sequence"/>
</dbReference>
<organism evidence="7 11">
    <name type="scientific">Rotaria magnacalcarata</name>
    <dbReference type="NCBI Taxonomy" id="392030"/>
    <lineage>
        <taxon>Eukaryota</taxon>
        <taxon>Metazoa</taxon>
        <taxon>Spiralia</taxon>
        <taxon>Gnathifera</taxon>
        <taxon>Rotifera</taxon>
        <taxon>Eurotatoria</taxon>
        <taxon>Bdelloidea</taxon>
        <taxon>Philodinida</taxon>
        <taxon>Philodinidae</taxon>
        <taxon>Rotaria</taxon>
    </lineage>
</organism>
<feature type="coiled-coil region" evidence="1">
    <location>
        <begin position="77"/>
        <end position="104"/>
    </location>
</feature>
<gene>
    <name evidence="8" type="ORF">BYL167_LOCUS1249</name>
    <name evidence="4" type="ORF">CJN711_LOCUS30083</name>
    <name evidence="9" type="ORF">GIL414_LOCUS959</name>
    <name evidence="3" type="ORF">KQP761_LOCUS540</name>
    <name evidence="5" type="ORF">MBJ925_LOCUS2736</name>
    <name evidence="10" type="ORF">OVN521_LOCUS6055</name>
    <name evidence="7" type="ORF">UXM345_LOCUS251</name>
    <name evidence="6" type="ORF">WKI299_LOCUS24995</name>
</gene>
<evidence type="ECO:0000313" key="12">
    <source>
        <dbReference type="Proteomes" id="UP000663866"/>
    </source>
</evidence>
<evidence type="ECO:0000313" key="7">
    <source>
        <dbReference type="EMBL" id="CAF3721816.1"/>
    </source>
</evidence>
<dbReference type="EMBL" id="CAJNRF010010737">
    <property type="protein sequence ID" value="CAF2124219.1"/>
    <property type="molecule type" value="Genomic_DNA"/>
</dbReference>
<accession>A0A818W984</accession>
<evidence type="ECO:0000313" key="4">
    <source>
        <dbReference type="EMBL" id="CAF1546575.1"/>
    </source>
</evidence>
<dbReference type="Proteomes" id="UP000681967">
    <property type="component" value="Unassembled WGS sequence"/>
</dbReference>
<evidence type="ECO:0000313" key="11">
    <source>
        <dbReference type="Proteomes" id="UP000663842"/>
    </source>
</evidence>
<reference evidence="7" key="1">
    <citation type="submission" date="2021-02" db="EMBL/GenBank/DDBJ databases">
        <authorList>
            <person name="Nowell W R."/>
        </authorList>
    </citation>
    <scope>NUCLEOTIDE SEQUENCE</scope>
</reference>
<dbReference type="EMBL" id="CAJOBJ010000141">
    <property type="protein sequence ID" value="CAF3798616.1"/>
    <property type="molecule type" value="Genomic_DNA"/>
</dbReference>
<dbReference type="EMBL" id="CAJOBH010000180">
    <property type="protein sequence ID" value="CAF3768265.1"/>
    <property type="molecule type" value="Genomic_DNA"/>
</dbReference>
<dbReference type="InterPro" id="IPR028118">
    <property type="entry name" value="Chibby_fam"/>
</dbReference>
<protein>
    <submittedName>
        <fullName evidence="7">Uncharacterized protein</fullName>
    </submittedName>
</protein>
<evidence type="ECO:0000313" key="6">
    <source>
        <dbReference type="EMBL" id="CAF2124219.1"/>
    </source>
</evidence>
<dbReference type="EMBL" id="CAJOBF010000009">
    <property type="protein sequence ID" value="CAF3721816.1"/>
    <property type="molecule type" value="Genomic_DNA"/>
</dbReference>
<evidence type="ECO:0000313" key="5">
    <source>
        <dbReference type="EMBL" id="CAF1923227.1"/>
    </source>
</evidence>
<dbReference type="Pfam" id="PF14645">
    <property type="entry name" value="Chibby"/>
    <property type="match status" value="1"/>
</dbReference>
<evidence type="ECO:0000313" key="3">
    <source>
        <dbReference type="EMBL" id="CAF1215413.1"/>
    </source>
</evidence>
<dbReference type="Proteomes" id="UP000663866">
    <property type="component" value="Unassembled WGS sequence"/>
</dbReference>
<dbReference type="EMBL" id="CAJNOV010014322">
    <property type="protein sequence ID" value="CAF1546575.1"/>
    <property type="molecule type" value="Genomic_DNA"/>
</dbReference>
<dbReference type="Proteomes" id="UP000663855">
    <property type="component" value="Unassembled WGS sequence"/>
</dbReference>
<dbReference type="EMBL" id="CAJOBG010000622">
    <property type="protein sequence ID" value="CAF3837698.1"/>
    <property type="molecule type" value="Genomic_DNA"/>
</dbReference>
<evidence type="ECO:0000313" key="8">
    <source>
        <dbReference type="EMBL" id="CAF3768265.1"/>
    </source>
</evidence>
<dbReference type="Proteomes" id="UP000663856">
    <property type="component" value="Unassembled WGS sequence"/>
</dbReference>
<dbReference type="AlphaFoldDB" id="A0A818W984"/>
<dbReference type="EMBL" id="CAJNRE010000172">
    <property type="protein sequence ID" value="CAF1923227.1"/>
    <property type="molecule type" value="Genomic_DNA"/>
</dbReference>
<evidence type="ECO:0000313" key="9">
    <source>
        <dbReference type="EMBL" id="CAF3798616.1"/>
    </source>
</evidence>